<dbReference type="InterPro" id="IPR007754">
    <property type="entry name" value="GlcNAc_II"/>
</dbReference>
<dbReference type="PANTHER" id="PTHR12871:SF0">
    <property type="entry name" value="ALPHA-1,6-MANNOSYL-GLYCOPROTEIN 2-BETA-N-ACETYLGLUCOSAMINYLTRANSFERASE"/>
    <property type="match status" value="1"/>
</dbReference>
<keyword evidence="27" id="KW-0732">Signal</keyword>
<evidence type="ECO:0000256" key="24">
    <source>
        <dbReference type="PIRSR" id="PIRSR607754-2"/>
    </source>
</evidence>
<keyword evidence="16" id="KW-0325">Glycoprotein</keyword>
<keyword evidence="15 25" id="KW-1015">Disulfide bond</keyword>
<evidence type="ECO:0000256" key="27">
    <source>
        <dbReference type="SAM" id="SignalP"/>
    </source>
</evidence>
<evidence type="ECO:0000256" key="26">
    <source>
        <dbReference type="SAM" id="MobiDB-lite"/>
    </source>
</evidence>
<evidence type="ECO:0000256" key="8">
    <source>
        <dbReference type="ARBA" id="ARBA00022679"/>
    </source>
</evidence>
<evidence type="ECO:0000256" key="20">
    <source>
        <dbReference type="ARBA" id="ARBA00032552"/>
    </source>
</evidence>
<comment type="catalytic activity">
    <reaction evidence="22">
        <text>an N(4)-{beta-D-GlcNAc-(1-&gt;2)-alpha-D-Man-(1-&gt;3)-[alpha-D-Man-(1-&gt;6)]-beta-D-Man-(1-&gt;4)-beta-D-GlcNAc-(1-&gt;4)-beta-D-GlcNAc}-L-asparaginyl-[protein] + UDP-N-acetyl-alpha-D-glucosamine = N(4)-{beta-D-GlcNAc-(1-&gt;2)-alpha-D-Man-(1-&gt;3)-[beta-D-GlcNAc-(1-&gt;2)-alpha-D-Man-(1-&gt;6)]-beta-D-Man-(1-&gt;4)-beta-D-GlcNAc-(1-&gt;4)-beta-D-GlcNAc}-L-asparaginyl-[protein] + UDP + H(+)</text>
        <dbReference type="Rhea" id="RHEA:12941"/>
        <dbReference type="Rhea" id="RHEA-COMP:13526"/>
        <dbReference type="Rhea" id="RHEA-COMP:14369"/>
        <dbReference type="ChEBI" id="CHEBI:15378"/>
        <dbReference type="ChEBI" id="CHEBI:57705"/>
        <dbReference type="ChEBI" id="CHEBI:58223"/>
        <dbReference type="ChEBI" id="CHEBI:60615"/>
        <dbReference type="ChEBI" id="CHEBI:60651"/>
        <dbReference type="EC" id="2.4.1.143"/>
    </reaction>
</comment>
<keyword evidence="11" id="KW-0735">Signal-anchor</keyword>
<dbReference type="GO" id="GO:0005795">
    <property type="term" value="C:Golgi stack"/>
    <property type="evidence" value="ECO:0007669"/>
    <property type="project" value="InterPro"/>
</dbReference>
<feature type="disulfide bond" evidence="25">
    <location>
        <begin position="280"/>
        <end position="367"/>
    </location>
</feature>
<dbReference type="EC" id="2.4.1.143" evidence="5"/>
<comment type="caution">
    <text evidence="28">The sequence shown here is derived from an EMBL/GenBank/DDBJ whole genome shotgun (WGS) entry which is preliminary data.</text>
</comment>
<comment type="cofactor">
    <cofactor evidence="1 24">
        <name>Mn(2+)</name>
        <dbReference type="ChEBI" id="CHEBI:29035"/>
    </cofactor>
</comment>
<keyword evidence="13" id="KW-0333">Golgi apparatus</keyword>
<evidence type="ECO:0000256" key="6">
    <source>
        <dbReference type="ARBA" id="ARBA00014817"/>
    </source>
</evidence>
<dbReference type="GO" id="GO:0008455">
    <property type="term" value="F:alpha-1,6-mannosylglycoprotein 2-beta-N-acetylglucosaminyltransferase activity"/>
    <property type="evidence" value="ECO:0007669"/>
    <property type="project" value="UniProtKB-EC"/>
</dbReference>
<evidence type="ECO:0000256" key="1">
    <source>
        <dbReference type="ARBA" id="ARBA00001936"/>
    </source>
</evidence>
<keyword evidence="17 24" id="KW-0464">Manganese</keyword>
<evidence type="ECO:0000256" key="12">
    <source>
        <dbReference type="ARBA" id="ARBA00022989"/>
    </source>
</evidence>
<dbReference type="GO" id="GO:0046872">
    <property type="term" value="F:metal ion binding"/>
    <property type="evidence" value="ECO:0007669"/>
    <property type="project" value="UniProtKB-KW"/>
</dbReference>
<feature type="disulfide bond" evidence="25">
    <location>
        <begin position="319"/>
        <end position="328"/>
    </location>
</feature>
<dbReference type="GO" id="GO:0006487">
    <property type="term" value="P:protein N-linked glycosylation"/>
    <property type="evidence" value="ECO:0007669"/>
    <property type="project" value="TreeGrafter"/>
</dbReference>
<evidence type="ECO:0000256" key="13">
    <source>
        <dbReference type="ARBA" id="ARBA00023034"/>
    </source>
</evidence>
<evidence type="ECO:0000256" key="4">
    <source>
        <dbReference type="ARBA" id="ARBA00011011"/>
    </source>
</evidence>
<name>A0A8J6L6B8_TENMO</name>
<feature type="binding site" evidence="23">
    <location>
        <position position="120"/>
    </location>
    <ligand>
        <name>substrate</name>
    </ligand>
</feature>
<keyword evidence="9" id="KW-0812">Transmembrane</keyword>
<dbReference type="AlphaFoldDB" id="A0A8J6L6B8"/>
<dbReference type="PANTHER" id="PTHR12871">
    <property type="entry name" value="BETA-1,2-N-ACETYLGLUCOSAMINYLTRANSFERASE II"/>
    <property type="match status" value="1"/>
</dbReference>
<evidence type="ECO:0000256" key="11">
    <source>
        <dbReference type="ARBA" id="ARBA00022968"/>
    </source>
</evidence>
<evidence type="ECO:0000256" key="23">
    <source>
        <dbReference type="PIRSR" id="PIRSR607754-1"/>
    </source>
</evidence>
<keyword evidence="7" id="KW-0328">Glycosyltransferase</keyword>
<dbReference type="Proteomes" id="UP000719412">
    <property type="component" value="Unassembled WGS sequence"/>
</dbReference>
<keyword evidence="10 24" id="KW-0479">Metal-binding</keyword>
<feature type="disulfide bond" evidence="25">
    <location>
        <begin position="227"/>
        <end position="230"/>
    </location>
</feature>
<dbReference type="Gene3D" id="3.90.550.10">
    <property type="entry name" value="Spore Coat Polysaccharide Biosynthesis Protein SpsA, Chain A"/>
    <property type="match status" value="1"/>
</dbReference>
<protein>
    <recommendedName>
        <fullName evidence="6">Alpha-1,6-mannosyl-glycoprotein 2-beta-N-acetylglucosaminyltransferase</fullName>
        <ecNumber evidence="5">2.4.1.143</ecNumber>
    </recommendedName>
    <alternativeName>
        <fullName evidence="21">Beta-1,2-N-acetylglucosaminyltransferase II</fullName>
    </alternativeName>
    <alternativeName>
        <fullName evidence="20">GlcNAc-T II</fullName>
    </alternativeName>
    <alternativeName>
        <fullName evidence="19">Mannoside acetylglucosaminyltransferase 2</fullName>
    </alternativeName>
    <alternativeName>
        <fullName evidence="18">N-glycosyl-oligosaccharide-glycoprotein N-acetylglucosaminyltransferase II</fullName>
    </alternativeName>
</protein>
<evidence type="ECO:0000256" key="15">
    <source>
        <dbReference type="ARBA" id="ARBA00023157"/>
    </source>
</evidence>
<dbReference type="EMBL" id="JABDTM020029403">
    <property type="protein sequence ID" value="KAH0808027.1"/>
    <property type="molecule type" value="Genomic_DNA"/>
</dbReference>
<dbReference type="UniPathway" id="UPA00378"/>
<evidence type="ECO:0000256" key="14">
    <source>
        <dbReference type="ARBA" id="ARBA00023136"/>
    </source>
</evidence>
<dbReference type="GO" id="GO:0009312">
    <property type="term" value="P:oligosaccharide biosynthetic process"/>
    <property type="evidence" value="ECO:0007669"/>
    <property type="project" value="InterPro"/>
</dbReference>
<sequence>MNPRLATTLMLAWGCLVVIVFLKNSHTEYPQSSAPMLSQVTLNDLRNFIHLMNIKQLVYNTHKKVSVDLVIVVQVGPPLLHLFSKENFQVHDRLPHLQQLIRSLSLASGINNTLLIFSHDVYQPYINSAIHNITFAKTMQIFYPLSVQMYPDEFPGPSLQDYLDEDWRNATVTQLKHHWWWTSNFVFNRVRILHDYSGPVLFLEDDNYLTPDFIHCLFLMRDHASTCPSCRFLLLGTAKQGHLLPSDYNAVIVKSNLENYGVALNRSTWHEVSKYGEFFCKFDDYQWVASLTHAVRQLISSDPTTMALALPRVARTTSCGSLSTRKSCRLVKSFRQFPTFFTTKTVEVESADVSHGGWTNSRDQILCMGMASEINAIDERRSRVASGLTTHGTGKIRFCRTRLGNLRGGPLRKSRFRPSAPGAKSDHIPVPPNNRESPSMHGNAFRSSLRRVGARDHRGRSLMPPQMRRRDAFVRAHPARRPGTAIFRLCGDFRFVTGRKPHRTRPCISSSSGRSP</sequence>
<evidence type="ECO:0000256" key="22">
    <source>
        <dbReference type="ARBA" id="ARBA00093257"/>
    </source>
</evidence>
<evidence type="ECO:0000256" key="9">
    <source>
        <dbReference type="ARBA" id="ARBA00022692"/>
    </source>
</evidence>
<feature type="chain" id="PRO_5035246994" description="Alpha-1,6-mannosyl-glycoprotein 2-beta-N-acetylglucosaminyltransferase" evidence="27">
    <location>
        <begin position="28"/>
        <end position="516"/>
    </location>
</feature>
<evidence type="ECO:0000256" key="25">
    <source>
        <dbReference type="PIRSR" id="PIRSR607754-3"/>
    </source>
</evidence>
<comment type="pathway">
    <text evidence="3">Protein modification; protein glycosylation.</text>
</comment>
<evidence type="ECO:0000313" key="29">
    <source>
        <dbReference type="Proteomes" id="UP000719412"/>
    </source>
</evidence>
<reference evidence="28" key="2">
    <citation type="submission" date="2021-08" db="EMBL/GenBank/DDBJ databases">
        <authorList>
            <person name="Eriksson T."/>
        </authorList>
    </citation>
    <scope>NUCLEOTIDE SEQUENCE</scope>
    <source>
        <strain evidence="28">Stoneville</strain>
        <tissue evidence="28">Whole head</tissue>
    </source>
</reference>
<accession>A0A8J6L6B8</accession>
<feature type="binding site" evidence="23">
    <location>
        <begin position="174"/>
        <end position="178"/>
    </location>
    <ligand>
        <name>substrate</name>
    </ligand>
</feature>
<evidence type="ECO:0000256" key="19">
    <source>
        <dbReference type="ARBA" id="ARBA00031203"/>
    </source>
</evidence>
<keyword evidence="12" id="KW-1133">Transmembrane helix</keyword>
<evidence type="ECO:0000313" key="28">
    <source>
        <dbReference type="EMBL" id="KAH0808027.1"/>
    </source>
</evidence>
<evidence type="ECO:0000256" key="2">
    <source>
        <dbReference type="ARBA" id="ARBA00004323"/>
    </source>
</evidence>
<feature type="region of interest" description="Disordered" evidence="26">
    <location>
        <begin position="409"/>
        <end position="444"/>
    </location>
</feature>
<keyword evidence="14" id="KW-0472">Membrane</keyword>
<evidence type="ECO:0000256" key="7">
    <source>
        <dbReference type="ARBA" id="ARBA00022676"/>
    </source>
</evidence>
<evidence type="ECO:0000256" key="5">
    <source>
        <dbReference type="ARBA" id="ARBA00012613"/>
    </source>
</evidence>
<evidence type="ECO:0000256" key="10">
    <source>
        <dbReference type="ARBA" id="ARBA00022723"/>
    </source>
</evidence>
<dbReference type="Pfam" id="PF05060">
    <property type="entry name" value="MGAT2"/>
    <property type="match status" value="1"/>
</dbReference>
<evidence type="ECO:0000256" key="17">
    <source>
        <dbReference type="ARBA" id="ARBA00023211"/>
    </source>
</evidence>
<feature type="binding site" evidence="24">
    <location>
        <position position="206"/>
    </location>
    <ligand>
        <name>Mn(2+)</name>
        <dbReference type="ChEBI" id="CHEBI:29035"/>
    </ligand>
</feature>
<reference evidence="28" key="1">
    <citation type="journal article" date="2020" name="J Insects Food Feed">
        <title>The yellow mealworm (Tenebrio molitor) genome: a resource for the emerging insects as food and feed industry.</title>
        <authorList>
            <person name="Eriksson T."/>
            <person name="Andere A."/>
            <person name="Kelstrup H."/>
            <person name="Emery V."/>
            <person name="Picard C."/>
        </authorList>
    </citation>
    <scope>NUCLEOTIDE SEQUENCE</scope>
    <source>
        <strain evidence="28">Stoneville</strain>
        <tissue evidence="28">Whole head</tissue>
    </source>
</reference>
<organism evidence="28 29">
    <name type="scientific">Tenebrio molitor</name>
    <name type="common">Yellow mealworm beetle</name>
    <dbReference type="NCBI Taxonomy" id="7067"/>
    <lineage>
        <taxon>Eukaryota</taxon>
        <taxon>Metazoa</taxon>
        <taxon>Ecdysozoa</taxon>
        <taxon>Arthropoda</taxon>
        <taxon>Hexapoda</taxon>
        <taxon>Insecta</taxon>
        <taxon>Pterygota</taxon>
        <taxon>Neoptera</taxon>
        <taxon>Endopterygota</taxon>
        <taxon>Coleoptera</taxon>
        <taxon>Polyphaga</taxon>
        <taxon>Cucujiformia</taxon>
        <taxon>Tenebrionidae</taxon>
        <taxon>Tenebrio</taxon>
    </lineage>
</organism>
<keyword evidence="8" id="KW-0808">Transferase</keyword>
<feature type="signal peptide" evidence="27">
    <location>
        <begin position="1"/>
        <end position="27"/>
    </location>
</feature>
<dbReference type="GO" id="GO:0000139">
    <property type="term" value="C:Golgi membrane"/>
    <property type="evidence" value="ECO:0007669"/>
    <property type="project" value="UniProtKB-SubCell"/>
</dbReference>
<comment type="subcellular location">
    <subcellularLocation>
        <location evidence="2">Golgi apparatus membrane</location>
        <topology evidence="2">Single-pass type II membrane protein</topology>
    </subcellularLocation>
</comment>
<feature type="binding site" evidence="23">
    <location>
        <begin position="89"/>
        <end position="93"/>
    </location>
    <ligand>
        <name>substrate</name>
    </ligand>
</feature>
<evidence type="ECO:0000256" key="16">
    <source>
        <dbReference type="ARBA" id="ARBA00023180"/>
    </source>
</evidence>
<dbReference type="InterPro" id="IPR029044">
    <property type="entry name" value="Nucleotide-diphossugar_trans"/>
</dbReference>
<evidence type="ECO:0000256" key="3">
    <source>
        <dbReference type="ARBA" id="ARBA00004922"/>
    </source>
</evidence>
<proteinExistence type="inferred from homology"/>
<keyword evidence="29" id="KW-1185">Reference proteome</keyword>
<evidence type="ECO:0000256" key="21">
    <source>
        <dbReference type="ARBA" id="ARBA00032915"/>
    </source>
</evidence>
<gene>
    <name evidence="28" type="ORF">GEV33_014766</name>
</gene>
<comment type="similarity">
    <text evidence="4">Belongs to the glycosyltransferase 16 (GT16) protein family.</text>
</comment>
<evidence type="ECO:0000256" key="18">
    <source>
        <dbReference type="ARBA" id="ARBA00029663"/>
    </source>
</evidence>